<reference evidence="2" key="2">
    <citation type="submission" date="2020-12" db="EMBL/GenBank/DDBJ databases">
        <title>New Spironucleus salmonicida genome in near-complete chromosomes.</title>
        <authorList>
            <person name="Xu F."/>
            <person name="Kurt Z."/>
            <person name="Jimenez-Gonzalez A."/>
            <person name="Astvaldsson A."/>
            <person name="Andersson J.O."/>
            <person name="Svard S.G."/>
        </authorList>
    </citation>
    <scope>NUCLEOTIDE SEQUENCE</scope>
    <source>
        <strain evidence="2">ATCC 50377</strain>
    </source>
</reference>
<name>V6LEW8_9EUKA</name>
<dbReference type="EMBL" id="KI546154">
    <property type="protein sequence ID" value="EST42813.1"/>
    <property type="molecule type" value="Genomic_DNA"/>
</dbReference>
<evidence type="ECO:0000313" key="2">
    <source>
        <dbReference type="EMBL" id="KAH0570154.1"/>
    </source>
</evidence>
<dbReference type="VEuPathDB" id="GiardiaDB:SS50377_28129"/>
<dbReference type="Proteomes" id="UP000018208">
    <property type="component" value="Unassembled WGS sequence"/>
</dbReference>
<organism evidence="1">
    <name type="scientific">Spironucleus salmonicida</name>
    <dbReference type="NCBI Taxonomy" id="348837"/>
    <lineage>
        <taxon>Eukaryota</taxon>
        <taxon>Metamonada</taxon>
        <taxon>Diplomonadida</taxon>
        <taxon>Hexamitidae</taxon>
        <taxon>Hexamitinae</taxon>
        <taxon>Spironucleus</taxon>
    </lineage>
</organism>
<proteinExistence type="predicted"/>
<dbReference type="AlphaFoldDB" id="V6LEW8"/>
<accession>V6LEW8</accession>
<keyword evidence="3" id="KW-1185">Reference proteome</keyword>
<sequence>MYRLKLPQPRIPHQDLSFAVEFKKQKLSMKQICKSPQQVFIKMTKQNPQNTRFHRPCIPLSPKQVVFTQKPFSTLNCAENNKLVSTQIQIQTDFSLQIKKVHFLEKTIQKKSFRRQCPIYKNASNILELSDSDDILGNTEIICNRINDIDIFSELSE</sequence>
<dbReference type="EMBL" id="AUWU02000008">
    <property type="protein sequence ID" value="KAH0570154.1"/>
    <property type="molecule type" value="Genomic_DNA"/>
</dbReference>
<protein>
    <submittedName>
        <fullName evidence="1">Uncharacterized protein</fullName>
    </submittedName>
</protein>
<gene>
    <name evidence="1" type="ORF">SS50377_17582</name>
    <name evidence="2" type="ORF">SS50377_28129</name>
</gene>
<reference evidence="1 2" key="1">
    <citation type="journal article" date="2014" name="PLoS Genet.">
        <title>The Genome of Spironucleus salmonicida Highlights a Fish Pathogen Adapted to Fluctuating Environments.</title>
        <authorList>
            <person name="Xu F."/>
            <person name="Jerlstrom-Hultqvist J."/>
            <person name="Einarsson E."/>
            <person name="Astvaldsson A."/>
            <person name="Svard S.G."/>
            <person name="Andersson J.O."/>
        </authorList>
    </citation>
    <scope>NUCLEOTIDE SEQUENCE</scope>
    <source>
        <strain evidence="2">ATCC 50377</strain>
    </source>
</reference>
<evidence type="ECO:0000313" key="1">
    <source>
        <dbReference type="EMBL" id="EST42813.1"/>
    </source>
</evidence>
<evidence type="ECO:0000313" key="3">
    <source>
        <dbReference type="Proteomes" id="UP000018208"/>
    </source>
</evidence>